<feature type="compositionally biased region" description="Low complexity" evidence="1">
    <location>
        <begin position="127"/>
        <end position="136"/>
    </location>
</feature>
<feature type="region of interest" description="Disordered" evidence="1">
    <location>
        <begin position="127"/>
        <end position="148"/>
    </location>
</feature>
<protein>
    <submittedName>
        <fullName evidence="2">Uncharacterized protein</fullName>
    </submittedName>
</protein>
<name>A0A8H7SR06_9FUNG</name>
<feature type="compositionally biased region" description="Polar residues" evidence="1">
    <location>
        <begin position="176"/>
        <end position="194"/>
    </location>
</feature>
<dbReference type="AlphaFoldDB" id="A0A8H7SR06"/>
<evidence type="ECO:0000313" key="3">
    <source>
        <dbReference type="Proteomes" id="UP000613177"/>
    </source>
</evidence>
<gene>
    <name evidence="2" type="ORF">INT48_001125</name>
</gene>
<evidence type="ECO:0000256" key="1">
    <source>
        <dbReference type="SAM" id="MobiDB-lite"/>
    </source>
</evidence>
<sequence>MMLLAQPFEPFKEQQRKVPFFARCRLLSRTRRVLLGLKNKMHNNSNSCRQFQPVMMPDQRFMLPMQHLIPPQSWYCCYGCCYDPYMSPMIAPPPFPVHPHQLPYSICVHFTSNKNVDSASVTESTLYSPSSSSSVHSDNEKSLVEHDGLEDHYYRDDYPVISRSNSDIMLERTRPNQRPSINRWNSTNNNIYYH</sequence>
<accession>A0A8H7SR06</accession>
<organism evidence="2 3">
    <name type="scientific">Thamnidium elegans</name>
    <dbReference type="NCBI Taxonomy" id="101142"/>
    <lineage>
        <taxon>Eukaryota</taxon>
        <taxon>Fungi</taxon>
        <taxon>Fungi incertae sedis</taxon>
        <taxon>Mucoromycota</taxon>
        <taxon>Mucoromycotina</taxon>
        <taxon>Mucoromycetes</taxon>
        <taxon>Mucorales</taxon>
        <taxon>Mucorineae</taxon>
        <taxon>Mucoraceae</taxon>
        <taxon>Thamnidium</taxon>
    </lineage>
</organism>
<comment type="caution">
    <text evidence="2">The sequence shown here is derived from an EMBL/GenBank/DDBJ whole genome shotgun (WGS) entry which is preliminary data.</text>
</comment>
<dbReference type="EMBL" id="JAEPRE010000100">
    <property type="protein sequence ID" value="KAG2232771.1"/>
    <property type="molecule type" value="Genomic_DNA"/>
</dbReference>
<evidence type="ECO:0000313" key="2">
    <source>
        <dbReference type="EMBL" id="KAG2232771.1"/>
    </source>
</evidence>
<keyword evidence="3" id="KW-1185">Reference proteome</keyword>
<reference evidence="2" key="1">
    <citation type="submission" date="2021-01" db="EMBL/GenBank/DDBJ databases">
        <title>Metabolic potential, ecology and presence of endohyphal bacteria is reflected in genomic diversity of Mucoromycotina.</title>
        <authorList>
            <person name="Muszewska A."/>
            <person name="Okrasinska A."/>
            <person name="Steczkiewicz K."/>
            <person name="Drgas O."/>
            <person name="Orlowska M."/>
            <person name="Perlinska-Lenart U."/>
            <person name="Aleksandrzak-Piekarczyk T."/>
            <person name="Szatraj K."/>
            <person name="Zielenkiewicz U."/>
            <person name="Pilsyk S."/>
            <person name="Malc E."/>
            <person name="Mieczkowski P."/>
            <person name="Kruszewska J.S."/>
            <person name="Biernat P."/>
            <person name="Pawlowska J."/>
        </authorList>
    </citation>
    <scope>NUCLEOTIDE SEQUENCE</scope>
    <source>
        <strain evidence="2">WA0000018081</strain>
    </source>
</reference>
<dbReference type="Proteomes" id="UP000613177">
    <property type="component" value="Unassembled WGS sequence"/>
</dbReference>
<feature type="region of interest" description="Disordered" evidence="1">
    <location>
        <begin position="172"/>
        <end position="194"/>
    </location>
</feature>
<feature type="compositionally biased region" description="Basic and acidic residues" evidence="1">
    <location>
        <begin position="137"/>
        <end position="148"/>
    </location>
</feature>
<proteinExistence type="predicted"/>